<evidence type="ECO:0000313" key="4">
    <source>
        <dbReference type="EMBL" id="TDE10895.1"/>
    </source>
</evidence>
<dbReference type="InParanoid" id="A0A4R5DJB4"/>
<keyword evidence="5" id="KW-1185">Reference proteome</keyword>
<dbReference type="Pfam" id="PF13625">
    <property type="entry name" value="Helicase_C_3"/>
    <property type="match status" value="1"/>
</dbReference>
<name>A0A4R5DJB4_9ACTN</name>
<proteinExistence type="predicted"/>
<feature type="region of interest" description="Disordered" evidence="1">
    <location>
        <begin position="705"/>
        <end position="724"/>
    </location>
</feature>
<feature type="compositionally biased region" description="Basic and acidic residues" evidence="1">
    <location>
        <begin position="705"/>
        <end position="715"/>
    </location>
</feature>
<dbReference type="Pfam" id="PF13280">
    <property type="entry name" value="WYL"/>
    <property type="match status" value="1"/>
</dbReference>
<dbReference type="EMBL" id="SMKZ01000012">
    <property type="protein sequence ID" value="TDE10895.1"/>
    <property type="molecule type" value="Genomic_DNA"/>
</dbReference>
<organism evidence="4 5">
    <name type="scientific">Jiangella asiatica</name>
    <dbReference type="NCBI Taxonomy" id="2530372"/>
    <lineage>
        <taxon>Bacteria</taxon>
        <taxon>Bacillati</taxon>
        <taxon>Actinomycetota</taxon>
        <taxon>Actinomycetes</taxon>
        <taxon>Jiangellales</taxon>
        <taxon>Jiangellaceae</taxon>
        <taxon>Jiangella</taxon>
    </lineage>
</organism>
<dbReference type="AlphaFoldDB" id="A0A4R5DJB4"/>
<feature type="domain" description="WYL" evidence="2">
    <location>
        <begin position="730"/>
        <end position="792"/>
    </location>
</feature>
<accession>A0A4R5DJB4</accession>
<dbReference type="Proteomes" id="UP000294739">
    <property type="component" value="Unassembled WGS sequence"/>
</dbReference>
<dbReference type="InterPro" id="IPR032830">
    <property type="entry name" value="XPB/Ssl2_N"/>
</dbReference>
<feature type="domain" description="Helicase XPB/Ssl2 N-terminal" evidence="3">
    <location>
        <begin position="510"/>
        <end position="632"/>
    </location>
</feature>
<evidence type="ECO:0000313" key="5">
    <source>
        <dbReference type="Proteomes" id="UP000294739"/>
    </source>
</evidence>
<evidence type="ECO:0000259" key="2">
    <source>
        <dbReference type="Pfam" id="PF13280"/>
    </source>
</evidence>
<dbReference type="InterPro" id="IPR026881">
    <property type="entry name" value="WYL_dom"/>
</dbReference>
<dbReference type="OrthoDB" id="3415124at2"/>
<dbReference type="PROSITE" id="PS52050">
    <property type="entry name" value="WYL"/>
    <property type="match status" value="1"/>
</dbReference>
<comment type="caution">
    <text evidence="4">The sequence shown here is derived from an EMBL/GenBank/DDBJ whole genome shotgun (WGS) entry which is preliminary data.</text>
</comment>
<reference evidence="4 5" key="1">
    <citation type="submission" date="2019-03" db="EMBL/GenBank/DDBJ databases">
        <title>Draft genome sequences of novel Actinobacteria.</title>
        <authorList>
            <person name="Sahin N."/>
            <person name="Ay H."/>
            <person name="Saygin H."/>
        </authorList>
    </citation>
    <scope>NUCLEOTIDE SEQUENCE [LARGE SCALE GENOMIC DNA]</scope>
    <source>
        <strain evidence="4 5">5K138</strain>
    </source>
</reference>
<sequence>MTGNDTPARSLAEDLRARADDELAALLRARPDLLVPVPVDVSQLAARATTRASAVRALDRLDRFTLQVLDALVVLPSPVGVDGVRAALPLAGPEAGSVDVSLGTLRAQALAWGPDDDIRVPHIVREILGPHPAGLGPPARQALLALSPSRLTTIMRVLGLSSNGDHGAAAEALATYLSDPTTLSALLDQLTDDARSALAALTPGPPTGRIDDALRDVDRESARTPIDQLLALGLLVPVDSATVVLPREIALHLRGGVHTDVLTAPPRPPVTERNPDTVDRTAGAGAFDLVRKVELLLDTWSAEPPAVLRTGGLGVRDLRRLPELLDTDEAGGALIAEIALAAGLLAASDDVDEVWLPTPEFDAWRREEPARRWAVLARAWLTTTRVAGVAGSRDERDRPVAPLGRDLERPAAPEYRRLALEELADLPPGSAPDLVGVLGAVQWRRPRRGGRFRDDLVRWTLREAEQVGVTGMGALASFVRPLLAGRVDDKAVGAAADAIRACLPQPLDHVLLQADLTAVAPGPLRSDLERELTLISDVESRGGASVHRFTAGSLRRALDAGRSAADVHEFLAAISRTPVPQPLTYLVDDVARTHGQLRVGSAQSFVRCDDHAVLAAIMAEPRASSLGLRRLAPTVLASSLPANTLVERLRQLGFSPVPEAADGSIVIGRAEPRRAVVRTVPRPGFAEPSVPEETLLGAAVRALRAGDRSRAERPPDAAPGRLGRTGAAATLADLRRALESGTTVWIGYVDHHGATTERLVDPARLEGGWLSAFDHRSGEVRSFAVHRISGVAPVDVA</sequence>
<gene>
    <name evidence="4" type="ORF">E1269_10435</name>
</gene>
<dbReference type="RefSeq" id="WP_131894099.1">
    <property type="nucleotide sequence ID" value="NZ_SMKZ01000012.1"/>
</dbReference>
<keyword evidence="4" id="KW-0238">DNA-binding</keyword>
<protein>
    <submittedName>
        <fullName evidence="4">DNA-binding protein</fullName>
    </submittedName>
</protein>
<evidence type="ECO:0000256" key="1">
    <source>
        <dbReference type="SAM" id="MobiDB-lite"/>
    </source>
</evidence>
<dbReference type="GO" id="GO:0003677">
    <property type="term" value="F:DNA binding"/>
    <property type="evidence" value="ECO:0007669"/>
    <property type="project" value="UniProtKB-KW"/>
</dbReference>
<evidence type="ECO:0000259" key="3">
    <source>
        <dbReference type="Pfam" id="PF13625"/>
    </source>
</evidence>